<name>A0ABY9Y312_9FLAO</name>
<dbReference type="InterPro" id="IPR011519">
    <property type="entry name" value="UnbV_ASPIC"/>
</dbReference>
<organism evidence="5 6">
    <name type="scientific">Thalassobellus suaedae</name>
    <dbReference type="NCBI Taxonomy" id="3074124"/>
    <lineage>
        <taxon>Bacteria</taxon>
        <taxon>Pseudomonadati</taxon>
        <taxon>Bacteroidota</taxon>
        <taxon>Flavobacteriia</taxon>
        <taxon>Flavobacteriales</taxon>
        <taxon>Flavobacteriaceae</taxon>
        <taxon>Thalassobellus</taxon>
    </lineage>
</organism>
<accession>A0ABY9Y312</accession>
<sequence>MLRDNFVYLIVSVCFLQVNILIAQTFEHIESYAGLSSVEENNGVSVADYDQDGDLDLFVVAKAQDIQGVNKSHSLLFRNNNDGTFTDVTDNSGLVDLFPVGEAAAITQALNGFKYGAFWGDYDNDGFPDLFMTHINKIQLFHNESNGVFKEVTIAAGFQKYNTCVNTGATWFDFDKDGYLDIYISDWGSDCEGNRFYKNNANGTFTNVSSIFQGVVNNKLSYQSMPFDFNDDGWLDLYVANDYTTQTDDLFINDNGIGFTEKSASYGLNFSNNNMGIAIGDYNNDGFFDFYITAIGDNALLENRGNNTFVNKGRELGIYNTGWAWDVTFSDFDLDRDEDLFIVNGFEYGSSGAFKNTYYENLLNNNDPRFIDSSEKVKLGETTISVSEAVFDYDNDGDLDVFVTNNNTGAYFYENKITDFVKPSQELHWLKVKLEGTTSNRDAIGTKLSIKTEKGSLHRYYSGKGFLSQSLKPVHFGLGADTEILELKITWPSGLVELHSNIPADKTIKAIEGNGYQILDIQPSIKPYGCTDPNACNFNPNAVVSTGVCNYLKASKITGSIKAKKNSIELYTYPLKSGISLDWQVVGGEIVDKQSENSIIIQWGTGDTGKVTLMESNGTCISELVELSVNLLEEEVIIKEQSVARLWNETLLSLIRKDYARPTVHARNLLHTSIAMYDAWAVYDEKATPYLLGQTIHGFQSEFKGFETTEILEEARKQTISYAAYRLLSERFKQAPNPVLSQNIIDAVMNKLGYDTLMTETDYTNGNPIALGNYIANQIISYGLHDGSNEINHYENLYYEPVNTPLNLSQPANIVEINPNRWQPLSFNSFIDQSGNVIGGATPSFLSPEWGNVYPFSLEDADKTTYNRSGNDYHIYYDPGTPPSILSDDYKWAFAMVSKWGSHLDPRDGVLWDVSPKSIGNISSNQFPQQFSDYKSFYNEKGGGDIGDGYDVNPYTNTPYKAQIVPRGDYTRVLAEFWADGPDSETPPGHWFTILNYVNDHELFQKKFKGEGDILENLEWDVKAYFILGGAMHDAAISSWSIKGWYDYIRPISAIRYMCAKGQCTDQTKGNFDISGIPLKEGYIELIEQGDPLVGDSNENLGKIKLFSWKGHDYINNPEVDEAGVGWILAENWWPYQRPTFVTPPFAGYVSGHSTYSRAAAEVMTLLTGDAYFPGGMGEFLAKKNEFLVFEEGPSVDVKLQWATYRDASDQCSLSRIWGGIHPPLDDIPGRIIGEKIGKKAFYYGVKYFDDNKKIDDYNLNKAIVYPNPISNNSNEIFITNTSKNDDISLFDINGRFLSIELEFNEDTKISKIKFVKHISNGIYILRLNNQSIKIIVGHN</sequence>
<proteinExistence type="predicted"/>
<evidence type="ECO:0000313" key="5">
    <source>
        <dbReference type="EMBL" id="WNH12606.1"/>
    </source>
</evidence>
<evidence type="ECO:0000259" key="2">
    <source>
        <dbReference type="Pfam" id="PF07593"/>
    </source>
</evidence>
<evidence type="ECO:0000256" key="1">
    <source>
        <dbReference type="ARBA" id="ARBA00022729"/>
    </source>
</evidence>
<reference evidence="5 6" key="1">
    <citation type="submission" date="2023-09" db="EMBL/GenBank/DDBJ databases">
        <title>Thalassobella suaedae gen. nov., sp. nov., a marine bacterium of the family Flavobacteriaceae isolated from a halophyte Suaeda japonica.</title>
        <authorList>
            <person name="Lee S.Y."/>
            <person name="Hwang C.Y."/>
        </authorList>
    </citation>
    <scope>NUCLEOTIDE SEQUENCE [LARGE SCALE GENOMIC DNA]</scope>
    <source>
        <strain evidence="5 6">HL-DH10</strain>
    </source>
</reference>
<dbReference type="InterPro" id="IPR049283">
    <property type="entry name" value="DUF6851"/>
</dbReference>
<keyword evidence="1" id="KW-0732">Signal</keyword>
<feature type="domain" description="Secretion system C-terminal sorting" evidence="3">
    <location>
        <begin position="1265"/>
        <end position="1335"/>
    </location>
</feature>
<dbReference type="Pfam" id="PF13517">
    <property type="entry name" value="FG-GAP_3"/>
    <property type="match status" value="2"/>
</dbReference>
<dbReference type="InterPro" id="IPR052559">
    <property type="entry name" value="V-haloperoxidase"/>
</dbReference>
<dbReference type="Gene3D" id="1.10.606.10">
    <property type="entry name" value="Vanadium-containing Chloroperoxidase, domain 2"/>
    <property type="match status" value="1"/>
</dbReference>
<dbReference type="PANTHER" id="PTHR34599">
    <property type="entry name" value="PEROXIDASE-RELATED"/>
    <property type="match status" value="1"/>
</dbReference>
<keyword evidence="6" id="KW-1185">Reference proteome</keyword>
<gene>
    <name evidence="5" type="ORF">RHP49_17170</name>
</gene>
<dbReference type="SUPFAM" id="SSF69318">
    <property type="entry name" value="Integrin alpha N-terminal domain"/>
    <property type="match status" value="1"/>
</dbReference>
<dbReference type="NCBIfam" id="TIGR04183">
    <property type="entry name" value="Por_Secre_tail"/>
    <property type="match status" value="1"/>
</dbReference>
<dbReference type="Pfam" id="PF21167">
    <property type="entry name" value="DUF6851"/>
    <property type="match status" value="1"/>
</dbReference>
<dbReference type="Gene3D" id="2.130.10.130">
    <property type="entry name" value="Integrin alpha, N-terminal"/>
    <property type="match status" value="1"/>
</dbReference>
<dbReference type="CDD" id="cd03398">
    <property type="entry name" value="PAP2_haloperoxidase"/>
    <property type="match status" value="1"/>
</dbReference>
<dbReference type="RefSeq" id="WP_415862586.1">
    <property type="nucleotide sequence ID" value="NZ_CP134536.1"/>
</dbReference>
<dbReference type="PANTHER" id="PTHR34599:SF2">
    <property type="entry name" value="TRAF-TYPE DOMAIN-CONTAINING PROTEIN"/>
    <property type="match status" value="1"/>
</dbReference>
<dbReference type="InterPro" id="IPR028994">
    <property type="entry name" value="Integrin_alpha_N"/>
</dbReference>
<dbReference type="InterPro" id="IPR036938">
    <property type="entry name" value="PAP2/HPO_sf"/>
</dbReference>
<dbReference type="SUPFAM" id="SSF48317">
    <property type="entry name" value="Acid phosphatase/Vanadium-dependent haloperoxidase"/>
    <property type="match status" value="1"/>
</dbReference>
<dbReference type="Pfam" id="PF07593">
    <property type="entry name" value="UnbV_ASPIC"/>
    <property type="match status" value="1"/>
</dbReference>
<dbReference type="InterPro" id="IPR026444">
    <property type="entry name" value="Secre_tail"/>
</dbReference>
<evidence type="ECO:0000259" key="4">
    <source>
        <dbReference type="Pfam" id="PF21167"/>
    </source>
</evidence>
<dbReference type="InterPro" id="IPR013517">
    <property type="entry name" value="FG-GAP"/>
</dbReference>
<dbReference type="Pfam" id="PF18962">
    <property type="entry name" value="Por_Secre_tail"/>
    <property type="match status" value="1"/>
</dbReference>
<evidence type="ECO:0000259" key="3">
    <source>
        <dbReference type="Pfam" id="PF18962"/>
    </source>
</evidence>
<evidence type="ECO:0000313" key="6">
    <source>
        <dbReference type="Proteomes" id="UP001303407"/>
    </source>
</evidence>
<feature type="domain" description="DUF6851" evidence="4">
    <location>
        <begin position="673"/>
        <end position="824"/>
    </location>
</feature>
<dbReference type="InterPro" id="IPR016119">
    <property type="entry name" value="Br/Cl_peroxidase_C"/>
</dbReference>
<dbReference type="EMBL" id="CP134536">
    <property type="protein sequence ID" value="WNH12606.1"/>
    <property type="molecule type" value="Genomic_DNA"/>
</dbReference>
<feature type="domain" description="ASPIC/UnbV" evidence="2">
    <location>
        <begin position="443"/>
        <end position="508"/>
    </location>
</feature>
<protein>
    <submittedName>
        <fullName evidence="5">FG-GAP-like repeat-containing protein</fullName>
    </submittedName>
</protein>
<dbReference type="Proteomes" id="UP001303407">
    <property type="component" value="Chromosome"/>
</dbReference>